<gene>
    <name evidence="1" type="ORF">MNBD_CHLOROFLEXI01-85</name>
</gene>
<evidence type="ECO:0008006" key="2">
    <source>
        <dbReference type="Google" id="ProtNLM"/>
    </source>
</evidence>
<evidence type="ECO:0000313" key="1">
    <source>
        <dbReference type="EMBL" id="VAW30648.1"/>
    </source>
</evidence>
<sequence>WFVNNCFHLLKTSGQNAYLVELPITNLRSDQNGLPPEVLQSWANQLLIELNQDCPLAYDFELGSELSSLLEKVAHDICHRCWPGQPIFFFIDGGDLLSQAAWRLFERQVIESLARQSQIRFIITLKTNQPIKSFLLKRREQRLELGTLQGRELGLRQLQKLNPDLDLARCEYVLADYSWDHPGLNMILADHLMSDSETAPTSPTESSWTQGQAVPTLKPDLVTTVLSELEALPINAAETINLLACLTRHESDTWSADTIGQLMNISLAQAWDWINLLNHHWFISNVGGPNYKIADGLRQFLRAAVGQKLIEPHCHQDVSL</sequence>
<name>A0A3B0UJ03_9ZZZZ</name>
<reference evidence="1" key="1">
    <citation type="submission" date="2018-06" db="EMBL/GenBank/DDBJ databases">
        <authorList>
            <person name="Zhirakovskaya E."/>
        </authorList>
    </citation>
    <scope>NUCLEOTIDE SEQUENCE</scope>
</reference>
<protein>
    <recommendedName>
        <fullName evidence="2">Orc1-like AAA ATPase domain-containing protein</fullName>
    </recommendedName>
</protein>
<dbReference type="EMBL" id="UOEU01000074">
    <property type="protein sequence ID" value="VAW30648.1"/>
    <property type="molecule type" value="Genomic_DNA"/>
</dbReference>
<dbReference type="AlphaFoldDB" id="A0A3B0UJ03"/>
<accession>A0A3B0UJ03</accession>
<feature type="non-terminal residue" evidence="1">
    <location>
        <position position="1"/>
    </location>
</feature>
<proteinExistence type="predicted"/>
<organism evidence="1">
    <name type="scientific">hydrothermal vent metagenome</name>
    <dbReference type="NCBI Taxonomy" id="652676"/>
    <lineage>
        <taxon>unclassified sequences</taxon>
        <taxon>metagenomes</taxon>
        <taxon>ecological metagenomes</taxon>
    </lineage>
</organism>